<dbReference type="GO" id="GO:0055085">
    <property type="term" value="P:transmembrane transport"/>
    <property type="evidence" value="ECO:0007669"/>
    <property type="project" value="InterPro"/>
</dbReference>
<dbReference type="Gene3D" id="3.30.1150.10">
    <property type="match status" value="1"/>
</dbReference>
<keyword evidence="9" id="KW-0472">Membrane</keyword>
<keyword evidence="4" id="KW-1003">Cell membrane</keyword>
<evidence type="ECO:0000256" key="4">
    <source>
        <dbReference type="ARBA" id="ARBA00022475"/>
    </source>
</evidence>
<evidence type="ECO:0000313" key="12">
    <source>
        <dbReference type="EMBL" id="MVW59443.1"/>
    </source>
</evidence>
<evidence type="ECO:0000256" key="3">
    <source>
        <dbReference type="ARBA" id="ARBA00022448"/>
    </source>
</evidence>
<comment type="subcellular location">
    <subcellularLocation>
        <location evidence="1">Cell inner membrane</location>
        <topology evidence="1">Single-pass membrane protein</topology>
        <orientation evidence="1">Periplasmic side</orientation>
    </subcellularLocation>
</comment>
<sequence length="119" mass="12841">MSRIIRTALHYLFLALACAASAHAAPQGSSRAKLDFDSCAKPQYPAADVQASHEGKVTLGFLVNENGKVKDSKVIKSSGFTTLDEAARSALAQCSFQPAVEQGKAVQGWTKVQYVWKLR</sequence>
<dbReference type="Proteomes" id="UP000443353">
    <property type="component" value="Unassembled WGS sequence"/>
</dbReference>
<dbReference type="PANTHER" id="PTHR33446">
    <property type="entry name" value="PROTEIN TONB-RELATED"/>
    <property type="match status" value="1"/>
</dbReference>
<dbReference type="GO" id="GO:0015031">
    <property type="term" value="P:protein transport"/>
    <property type="evidence" value="ECO:0007669"/>
    <property type="project" value="UniProtKB-KW"/>
</dbReference>
<dbReference type="InterPro" id="IPR037682">
    <property type="entry name" value="TonB_C"/>
</dbReference>
<evidence type="ECO:0000256" key="1">
    <source>
        <dbReference type="ARBA" id="ARBA00004383"/>
    </source>
</evidence>
<evidence type="ECO:0000256" key="5">
    <source>
        <dbReference type="ARBA" id="ARBA00022519"/>
    </source>
</evidence>
<evidence type="ECO:0000256" key="9">
    <source>
        <dbReference type="ARBA" id="ARBA00023136"/>
    </source>
</evidence>
<accession>A0A7X3FWZ1</accession>
<dbReference type="GO" id="GO:0005886">
    <property type="term" value="C:plasma membrane"/>
    <property type="evidence" value="ECO:0007669"/>
    <property type="project" value="UniProtKB-SubCell"/>
</dbReference>
<keyword evidence="7" id="KW-0653">Protein transport</keyword>
<keyword evidence="3" id="KW-0813">Transport</keyword>
<dbReference type="Pfam" id="PF03544">
    <property type="entry name" value="TonB_C"/>
    <property type="match status" value="1"/>
</dbReference>
<protein>
    <submittedName>
        <fullName evidence="12">TonB family protein</fullName>
    </submittedName>
</protein>
<dbReference type="EMBL" id="WSES01000002">
    <property type="protein sequence ID" value="MVW59443.1"/>
    <property type="molecule type" value="Genomic_DNA"/>
</dbReference>
<keyword evidence="10" id="KW-0732">Signal</keyword>
<evidence type="ECO:0000256" key="6">
    <source>
        <dbReference type="ARBA" id="ARBA00022692"/>
    </source>
</evidence>
<keyword evidence="5" id="KW-0997">Cell inner membrane</keyword>
<keyword evidence="8" id="KW-1133">Transmembrane helix</keyword>
<feature type="domain" description="TonB C-terminal" evidence="11">
    <location>
        <begin position="29"/>
        <end position="119"/>
    </location>
</feature>
<dbReference type="PROSITE" id="PS51257">
    <property type="entry name" value="PROKAR_LIPOPROTEIN"/>
    <property type="match status" value="1"/>
</dbReference>
<dbReference type="InterPro" id="IPR051045">
    <property type="entry name" value="TonB-dependent_transducer"/>
</dbReference>
<keyword evidence="13" id="KW-1185">Reference proteome</keyword>
<keyword evidence="6" id="KW-0812">Transmembrane</keyword>
<feature type="chain" id="PRO_5031295889" evidence="10">
    <location>
        <begin position="25"/>
        <end position="119"/>
    </location>
</feature>
<dbReference type="PROSITE" id="PS52015">
    <property type="entry name" value="TONB_CTD"/>
    <property type="match status" value="1"/>
</dbReference>
<feature type="signal peptide" evidence="10">
    <location>
        <begin position="1"/>
        <end position="24"/>
    </location>
</feature>
<proteinExistence type="inferred from homology"/>
<organism evidence="12 13">
    <name type="scientific">Massilia cellulosiltytica</name>
    <dbReference type="NCBI Taxonomy" id="2683234"/>
    <lineage>
        <taxon>Bacteria</taxon>
        <taxon>Pseudomonadati</taxon>
        <taxon>Pseudomonadota</taxon>
        <taxon>Betaproteobacteria</taxon>
        <taxon>Burkholderiales</taxon>
        <taxon>Oxalobacteraceae</taxon>
        <taxon>Telluria group</taxon>
        <taxon>Massilia</taxon>
    </lineage>
</organism>
<evidence type="ECO:0000256" key="7">
    <source>
        <dbReference type="ARBA" id="ARBA00022927"/>
    </source>
</evidence>
<reference evidence="12 13" key="1">
    <citation type="submission" date="2019-12" db="EMBL/GenBank/DDBJ databases">
        <authorList>
            <person name="Li C."/>
            <person name="Zhao J."/>
        </authorList>
    </citation>
    <scope>NUCLEOTIDE SEQUENCE [LARGE SCALE GENOMIC DNA]</scope>
    <source>
        <strain evidence="12 13">NEAU-DD11</strain>
    </source>
</reference>
<evidence type="ECO:0000313" key="13">
    <source>
        <dbReference type="Proteomes" id="UP000443353"/>
    </source>
</evidence>
<dbReference type="PANTHER" id="PTHR33446:SF2">
    <property type="entry name" value="PROTEIN TONB"/>
    <property type="match status" value="1"/>
</dbReference>
<dbReference type="SUPFAM" id="SSF74653">
    <property type="entry name" value="TolA/TonB C-terminal domain"/>
    <property type="match status" value="1"/>
</dbReference>
<evidence type="ECO:0000256" key="10">
    <source>
        <dbReference type="SAM" id="SignalP"/>
    </source>
</evidence>
<comment type="similarity">
    <text evidence="2">Belongs to the TonB family.</text>
</comment>
<gene>
    <name evidence="12" type="ORF">GPY61_05835</name>
</gene>
<evidence type="ECO:0000256" key="8">
    <source>
        <dbReference type="ARBA" id="ARBA00022989"/>
    </source>
</evidence>
<dbReference type="NCBIfam" id="TIGR01352">
    <property type="entry name" value="tonB_Cterm"/>
    <property type="match status" value="1"/>
</dbReference>
<dbReference type="AlphaFoldDB" id="A0A7X3FWZ1"/>
<evidence type="ECO:0000259" key="11">
    <source>
        <dbReference type="PROSITE" id="PS52015"/>
    </source>
</evidence>
<evidence type="ECO:0000256" key="2">
    <source>
        <dbReference type="ARBA" id="ARBA00006555"/>
    </source>
</evidence>
<comment type="caution">
    <text evidence="12">The sequence shown here is derived from an EMBL/GenBank/DDBJ whole genome shotgun (WGS) entry which is preliminary data.</text>
</comment>
<dbReference type="InterPro" id="IPR006260">
    <property type="entry name" value="TonB/TolA_C"/>
</dbReference>
<dbReference type="RefSeq" id="WP_160407626.1">
    <property type="nucleotide sequence ID" value="NZ_WSES01000002.1"/>
</dbReference>
<name>A0A7X3FWZ1_9BURK</name>